<dbReference type="EMBL" id="JACQPB010000040">
    <property type="protein sequence ID" value="MBI4210682.1"/>
    <property type="molecule type" value="Genomic_DNA"/>
</dbReference>
<evidence type="ECO:0000313" key="2">
    <source>
        <dbReference type="EMBL" id="MBI4210682.1"/>
    </source>
</evidence>
<dbReference type="InterPro" id="IPR002716">
    <property type="entry name" value="PIN_dom"/>
</dbReference>
<dbReference type="Pfam" id="PF01850">
    <property type="entry name" value="PIN"/>
    <property type="match status" value="1"/>
</dbReference>
<feature type="domain" description="PIN" evidence="1">
    <location>
        <begin position="7"/>
        <end position="117"/>
    </location>
</feature>
<dbReference type="AlphaFoldDB" id="A0A8T3YLK9"/>
<comment type="caution">
    <text evidence="2">The sequence shown here is derived from an EMBL/GenBank/DDBJ whole genome shotgun (WGS) entry which is preliminary data.</text>
</comment>
<evidence type="ECO:0000313" key="3">
    <source>
        <dbReference type="Proteomes" id="UP000732298"/>
    </source>
</evidence>
<organism evidence="2 3">
    <name type="scientific">Candidatus Iainarchaeum sp</name>
    <dbReference type="NCBI Taxonomy" id="3101447"/>
    <lineage>
        <taxon>Archaea</taxon>
        <taxon>Candidatus Iainarchaeota</taxon>
        <taxon>Candidatus Iainarchaeia</taxon>
        <taxon>Candidatus Iainarchaeales</taxon>
        <taxon>Candidatus Iainarchaeaceae</taxon>
        <taxon>Candidatus Iainarchaeum</taxon>
    </lineage>
</organism>
<evidence type="ECO:0000259" key="1">
    <source>
        <dbReference type="Pfam" id="PF01850"/>
    </source>
</evidence>
<protein>
    <submittedName>
        <fullName evidence="2">PIN domain-containing protein</fullName>
    </submittedName>
</protein>
<name>A0A8T3YLK9_9ARCH</name>
<dbReference type="SUPFAM" id="SSF88723">
    <property type="entry name" value="PIN domain-like"/>
    <property type="match status" value="1"/>
</dbReference>
<dbReference type="Gene3D" id="3.40.50.1010">
    <property type="entry name" value="5'-nuclease"/>
    <property type="match status" value="1"/>
</dbReference>
<gene>
    <name evidence="2" type="ORF">HY544_04215</name>
</gene>
<accession>A0A8T3YLK9</accession>
<sequence length="127" mass="14238">MTEYKRLIDSSAWLEYFLAGEPRITRVINEEDCVLFTSAISLYEVKKRLLLAKRGGARITESLDFMKDNSIVLDVSEEILEKSADDSARLGLSLADSVVYRTALGISAELVTFDRDFLGRKSAVVLK</sequence>
<dbReference type="InterPro" id="IPR029060">
    <property type="entry name" value="PIN-like_dom_sf"/>
</dbReference>
<proteinExistence type="predicted"/>
<dbReference type="Proteomes" id="UP000732298">
    <property type="component" value="Unassembled WGS sequence"/>
</dbReference>
<reference evidence="2" key="1">
    <citation type="submission" date="2020-07" db="EMBL/GenBank/DDBJ databases">
        <title>Huge and variable diversity of episymbiotic CPR bacteria and DPANN archaea in groundwater ecosystems.</title>
        <authorList>
            <person name="He C.Y."/>
            <person name="Keren R."/>
            <person name="Whittaker M."/>
            <person name="Farag I.F."/>
            <person name="Doudna J."/>
            <person name="Cate J.H.D."/>
            <person name="Banfield J.F."/>
        </authorList>
    </citation>
    <scope>NUCLEOTIDE SEQUENCE</scope>
    <source>
        <strain evidence="2">NC_groundwater_1296_Ag_S-0.2um_52_80</strain>
    </source>
</reference>